<dbReference type="Proteomes" id="UP000001822">
    <property type="component" value="Chromosome"/>
</dbReference>
<keyword evidence="2" id="KW-1185">Reference proteome</keyword>
<dbReference type="EMBL" id="CP000383">
    <property type="protein sequence ID" value="ABG58278.1"/>
    <property type="molecule type" value="Genomic_DNA"/>
</dbReference>
<evidence type="ECO:0000313" key="1">
    <source>
        <dbReference type="EMBL" id="ABG58278.1"/>
    </source>
</evidence>
<gene>
    <name evidence="1" type="ordered locus">CHU_1001</name>
</gene>
<protein>
    <submittedName>
        <fullName evidence="1">Uncharacterized protein</fullName>
    </submittedName>
</protein>
<organism evidence="1 2">
    <name type="scientific">Cytophaga hutchinsonii (strain ATCC 33406 / DSM 1761 / CIP 103989 / NBRC 15051 / NCIMB 9469 / D465)</name>
    <dbReference type="NCBI Taxonomy" id="269798"/>
    <lineage>
        <taxon>Bacteria</taxon>
        <taxon>Pseudomonadati</taxon>
        <taxon>Bacteroidota</taxon>
        <taxon>Cytophagia</taxon>
        <taxon>Cytophagales</taxon>
        <taxon>Cytophagaceae</taxon>
        <taxon>Cytophaga</taxon>
    </lineage>
</organism>
<evidence type="ECO:0000313" key="2">
    <source>
        <dbReference type="Proteomes" id="UP000001822"/>
    </source>
</evidence>
<dbReference type="AlphaFoldDB" id="A0A6N4SPQ9"/>
<proteinExistence type="predicted"/>
<reference evidence="1 2" key="1">
    <citation type="journal article" date="2007" name="Appl. Environ. Microbiol.">
        <title>Genome sequence of the cellulolytic gliding bacterium Cytophaga hutchinsonii.</title>
        <authorList>
            <person name="Xie G."/>
            <person name="Bruce D.C."/>
            <person name="Challacombe J.F."/>
            <person name="Chertkov O."/>
            <person name="Detter J.C."/>
            <person name="Gilna P."/>
            <person name="Han C.S."/>
            <person name="Lucas S."/>
            <person name="Misra M."/>
            <person name="Myers G.L."/>
            <person name="Richardson P."/>
            <person name="Tapia R."/>
            <person name="Thayer N."/>
            <person name="Thompson L.S."/>
            <person name="Brettin T.S."/>
            <person name="Henrissat B."/>
            <person name="Wilson D.B."/>
            <person name="McBride M.J."/>
        </authorList>
    </citation>
    <scope>NUCLEOTIDE SEQUENCE [LARGE SCALE GENOMIC DNA]</scope>
    <source>
        <strain evidence="2">ATCC 33406 / DSM 1761 / CIP 103989 / NBRC 15051 / NCIMB 9469 / D465</strain>
    </source>
</reference>
<accession>A0A6N4SPQ9</accession>
<dbReference type="KEGG" id="chu:CHU_1001"/>
<sequence length="91" mass="10521">MITCFEAWTSMIDPTNGIEDIYFLYRSVNEITEYGGIQTKTNGTKWFVRCDYIHDDVLMLASKKAYNAFLKLLNRNFGREGMGVIATYESE</sequence>
<name>A0A6N4SPQ9_CYTH3</name>
<dbReference type="RefSeq" id="WP_011584393.1">
    <property type="nucleotide sequence ID" value="NC_008255.1"/>
</dbReference>